<feature type="chain" id="PRO_5002096073" evidence="1">
    <location>
        <begin position="18"/>
        <end position="308"/>
    </location>
</feature>
<sequence length="308" mass="34736">MNLKRLLLAALPSLISADQVSKLAFSDDGTIRQWLYASELDERSLALLDRPDIEGIQVIYRWRVLEPERDTYDFSQIYTDLEAVQSKQGKKKLWIQLQDRTFGPRIQAVPAYLKTEDSNSTVPQCAGDDGCDGDAEVAGWVAAQWNPRVRERFQALVKKSLMARSTSGPLSGNFNPQTYFDATLDNAKYAAEAFKTTYVVQYVNFWPNGTSNANNYLSDSFQFLAKNGIGIGGPDNLPYRPFQVANSYPYLWEYRNKVPISVIAIQEPDLSATSPNTSLPYTKDEFLDYAINHLGSKILFWATSAPWL</sequence>
<comment type="caution">
    <text evidence="2">The sequence shown here is derived from an EMBL/GenBank/DDBJ whole genome shotgun (WGS) entry which is preliminary data.</text>
</comment>
<dbReference type="AlphaFoldDB" id="A0A0B2WN12"/>
<evidence type="ECO:0000256" key="1">
    <source>
        <dbReference type="SAM" id="SignalP"/>
    </source>
</evidence>
<keyword evidence="1" id="KW-0732">Signal</keyword>
<gene>
    <name evidence="2" type="ORF">MAM_04471</name>
</gene>
<name>A0A0B2WN12_METAS</name>
<organism evidence="2 3">
    <name type="scientific">Metarhizium album (strain ARSEF 1941)</name>
    <dbReference type="NCBI Taxonomy" id="1081103"/>
    <lineage>
        <taxon>Eukaryota</taxon>
        <taxon>Fungi</taxon>
        <taxon>Dikarya</taxon>
        <taxon>Ascomycota</taxon>
        <taxon>Pezizomycotina</taxon>
        <taxon>Sordariomycetes</taxon>
        <taxon>Hypocreomycetidae</taxon>
        <taxon>Hypocreales</taxon>
        <taxon>Clavicipitaceae</taxon>
        <taxon>Metarhizium</taxon>
    </lineage>
</organism>
<protein>
    <submittedName>
        <fullName evidence="2">Uncharacterized protein</fullName>
    </submittedName>
</protein>
<dbReference type="EMBL" id="AZHE01000010">
    <property type="protein sequence ID" value="KHN97456.1"/>
    <property type="molecule type" value="Genomic_DNA"/>
</dbReference>
<dbReference type="RefSeq" id="XP_040678522.1">
    <property type="nucleotide sequence ID" value="XM_040823269.1"/>
</dbReference>
<dbReference type="HOGENOM" id="CLU_058252_0_0_1"/>
<keyword evidence="3" id="KW-1185">Reference proteome</keyword>
<evidence type="ECO:0000313" key="3">
    <source>
        <dbReference type="Proteomes" id="UP000030816"/>
    </source>
</evidence>
<reference evidence="2 3" key="1">
    <citation type="journal article" date="2014" name="Proc. Natl. Acad. Sci. U.S.A.">
        <title>Trajectory and genomic determinants of fungal-pathogen speciation and host adaptation.</title>
        <authorList>
            <person name="Hu X."/>
            <person name="Xiao G."/>
            <person name="Zheng P."/>
            <person name="Shang Y."/>
            <person name="Su Y."/>
            <person name="Zhang X."/>
            <person name="Liu X."/>
            <person name="Zhan S."/>
            <person name="St Leger R.J."/>
            <person name="Wang C."/>
        </authorList>
    </citation>
    <scope>NUCLEOTIDE SEQUENCE [LARGE SCALE GENOMIC DNA]</scope>
    <source>
        <strain evidence="2 3">ARSEF 1941</strain>
    </source>
</reference>
<feature type="signal peptide" evidence="1">
    <location>
        <begin position="1"/>
        <end position="17"/>
    </location>
</feature>
<proteinExistence type="predicted"/>
<dbReference type="Proteomes" id="UP000030816">
    <property type="component" value="Unassembled WGS sequence"/>
</dbReference>
<accession>A0A0B2WN12</accession>
<evidence type="ECO:0000313" key="2">
    <source>
        <dbReference type="EMBL" id="KHN97456.1"/>
    </source>
</evidence>
<dbReference type="OrthoDB" id="2362330at2759"/>
<dbReference type="GeneID" id="63738926"/>